<reference evidence="1" key="1">
    <citation type="submission" date="2018-05" db="EMBL/GenBank/DDBJ databases">
        <authorList>
            <person name="Lanie J.A."/>
            <person name="Ng W.-L."/>
            <person name="Kazmierczak K.M."/>
            <person name="Andrzejewski T.M."/>
            <person name="Davidsen T.M."/>
            <person name="Wayne K.J."/>
            <person name="Tettelin H."/>
            <person name="Glass J.I."/>
            <person name="Rusch D."/>
            <person name="Podicherti R."/>
            <person name="Tsui H.-C.T."/>
            <person name="Winkler M.E."/>
        </authorList>
    </citation>
    <scope>NUCLEOTIDE SEQUENCE</scope>
</reference>
<dbReference type="AlphaFoldDB" id="A0A381NL87"/>
<proteinExistence type="predicted"/>
<protein>
    <submittedName>
        <fullName evidence="1">Uncharacterized protein</fullName>
    </submittedName>
</protein>
<dbReference type="PROSITE" id="PS51257">
    <property type="entry name" value="PROKAR_LIPOPROTEIN"/>
    <property type="match status" value="1"/>
</dbReference>
<accession>A0A381NL87</accession>
<feature type="non-terminal residue" evidence="1">
    <location>
        <position position="85"/>
    </location>
</feature>
<name>A0A381NL87_9ZZZZ</name>
<organism evidence="1">
    <name type="scientific">marine metagenome</name>
    <dbReference type="NCBI Taxonomy" id="408172"/>
    <lineage>
        <taxon>unclassified sequences</taxon>
        <taxon>metagenomes</taxon>
        <taxon>ecological metagenomes</taxon>
    </lineage>
</organism>
<dbReference type="EMBL" id="UINC01000442">
    <property type="protein sequence ID" value="SUZ55356.1"/>
    <property type="molecule type" value="Genomic_DNA"/>
</dbReference>
<gene>
    <name evidence="1" type="ORF">METZ01_LOCUS8210</name>
</gene>
<evidence type="ECO:0000313" key="1">
    <source>
        <dbReference type="EMBL" id="SUZ55356.1"/>
    </source>
</evidence>
<sequence length="85" mass="9805">MCSNLKLIAYKIIRKNYSNLFFAAVLFLTGCSMTFPLPDEKNQTILIIPVETRQTLRHFVFTLDISIEDSANNKIVHHQIEPNPK</sequence>